<feature type="compositionally biased region" description="Polar residues" evidence="1">
    <location>
        <begin position="467"/>
        <end position="476"/>
    </location>
</feature>
<feature type="compositionally biased region" description="Basic and acidic residues" evidence="1">
    <location>
        <begin position="31"/>
        <end position="43"/>
    </location>
</feature>
<feature type="region of interest" description="Disordered" evidence="1">
    <location>
        <begin position="163"/>
        <end position="263"/>
    </location>
</feature>
<dbReference type="OrthoDB" id="5245658at2759"/>
<feature type="compositionally biased region" description="Basic and acidic residues" evidence="1">
    <location>
        <begin position="582"/>
        <end position="593"/>
    </location>
</feature>
<evidence type="ECO:0000313" key="3">
    <source>
        <dbReference type="Proteomes" id="UP000275385"/>
    </source>
</evidence>
<dbReference type="CDD" id="cd00048">
    <property type="entry name" value="DSRM_SF"/>
    <property type="match status" value="1"/>
</dbReference>
<name>A0A420Y783_9PEZI</name>
<keyword evidence="3" id="KW-1185">Reference proteome</keyword>
<evidence type="ECO:0000313" key="2">
    <source>
        <dbReference type="EMBL" id="RKU43697.1"/>
    </source>
</evidence>
<protein>
    <submittedName>
        <fullName evidence="2">Uncharacterized protein</fullName>
    </submittedName>
</protein>
<reference evidence="2 3" key="1">
    <citation type="submission" date="2018-08" db="EMBL/GenBank/DDBJ databases">
        <title>Draft genome of the lignicolous fungus Coniochaeta pulveracea.</title>
        <authorList>
            <person name="Borstlap C.J."/>
            <person name="De Witt R.N."/>
            <person name="Botha A."/>
            <person name="Volschenk H."/>
        </authorList>
    </citation>
    <scope>NUCLEOTIDE SEQUENCE [LARGE SCALE GENOMIC DNA]</scope>
    <source>
        <strain evidence="2 3">CAB683</strain>
    </source>
</reference>
<feature type="region of interest" description="Disordered" evidence="1">
    <location>
        <begin position="461"/>
        <end position="486"/>
    </location>
</feature>
<comment type="caution">
    <text evidence="2">The sequence shown here is derived from an EMBL/GenBank/DDBJ whole genome shotgun (WGS) entry which is preliminary data.</text>
</comment>
<dbReference type="AlphaFoldDB" id="A0A420Y783"/>
<sequence length="648" mass="70394">MNRNSDGSLGIPGLPGYSPPVPAKGPQGADRQTDQGKTIKVEPDTVSSDGLESLTCSVPATKIAPTAAFEACIPIRSRPQGPPKTQDVVKLNYGQGGHLFHLNPQLRSSLMTNAANGQEGSSSPPFPRYMTYNGAPRDQSHDNRSQVYSGNDDFATRVQHGSFMTAQRSDLPVALPMDTSGGRDSLRHQARTLPPHLRTLDTRGQPKPTDTPQAIPSFGQSRPLDGSKSQLDRGQDRQARMTDQERRNISAHPQASPISNYGNRLSGGTRGLFVFPTQVLSSECQKRGFNPIFRLKESRVMGKLVFNCNVELRDKVITSDELFDNAQEAKFNVANKALAAISAWPPATGANLNRHKFMGFEAVLDVNVDEATACHIHSKLYAILFPRKFTLCRHSSNANCGLLLCIPDGWNGHNITVKMDARWSINFRPFDLKAACDGCQAMGSRGAHSHDTCPMWVEVGTRHSESGGRSTDNSDSLPHAPRGNTGAPEALAAQVIGDKQGELVRSIQELMGGAAMSGDSQDPHVKTAFLEGIALGARLAASAPGPVNTRSHSRSRSPQRRSSVSEHGGAGTDRYPRRSRYTHIDRYAPEYRQRSPLRTASRWRNAAPKEPEGVRDGASGASKPPESAPRGPALQYAKPWSSLFPRRP</sequence>
<feature type="compositionally biased region" description="Polar residues" evidence="1">
    <location>
        <begin position="114"/>
        <end position="123"/>
    </location>
</feature>
<accession>A0A420Y783</accession>
<feature type="region of interest" description="Disordered" evidence="1">
    <location>
        <begin position="114"/>
        <end position="149"/>
    </location>
</feature>
<feature type="region of interest" description="Disordered" evidence="1">
    <location>
        <begin position="1"/>
        <end position="52"/>
    </location>
</feature>
<dbReference type="Proteomes" id="UP000275385">
    <property type="component" value="Unassembled WGS sequence"/>
</dbReference>
<gene>
    <name evidence="2" type="ORF">DL546_001726</name>
</gene>
<evidence type="ECO:0000256" key="1">
    <source>
        <dbReference type="SAM" id="MobiDB-lite"/>
    </source>
</evidence>
<dbReference type="EMBL" id="QVQW01000039">
    <property type="protein sequence ID" value="RKU43697.1"/>
    <property type="molecule type" value="Genomic_DNA"/>
</dbReference>
<feature type="compositionally biased region" description="Polar residues" evidence="1">
    <location>
        <begin position="251"/>
        <end position="263"/>
    </location>
</feature>
<organism evidence="2 3">
    <name type="scientific">Coniochaeta pulveracea</name>
    <dbReference type="NCBI Taxonomy" id="177199"/>
    <lineage>
        <taxon>Eukaryota</taxon>
        <taxon>Fungi</taxon>
        <taxon>Dikarya</taxon>
        <taxon>Ascomycota</taxon>
        <taxon>Pezizomycotina</taxon>
        <taxon>Sordariomycetes</taxon>
        <taxon>Sordariomycetidae</taxon>
        <taxon>Coniochaetales</taxon>
        <taxon>Coniochaetaceae</taxon>
        <taxon>Coniochaeta</taxon>
    </lineage>
</organism>
<proteinExistence type="predicted"/>
<feature type="compositionally biased region" description="Basic and acidic residues" evidence="1">
    <location>
        <begin position="230"/>
        <end position="248"/>
    </location>
</feature>
<feature type="compositionally biased region" description="Polar residues" evidence="1">
    <location>
        <begin position="208"/>
        <end position="220"/>
    </location>
</feature>
<feature type="region of interest" description="Disordered" evidence="1">
    <location>
        <begin position="541"/>
        <end position="648"/>
    </location>
</feature>